<dbReference type="InterPro" id="IPR045242">
    <property type="entry name" value="Syntaxin"/>
</dbReference>
<proteinExistence type="inferred from homology"/>
<dbReference type="PANTHER" id="PTHR19957:SF38">
    <property type="entry name" value="LD27581P"/>
    <property type="match status" value="1"/>
</dbReference>
<dbReference type="SMART" id="SM00397">
    <property type="entry name" value="t_SNARE"/>
    <property type="match status" value="1"/>
</dbReference>
<gene>
    <name evidence="5" type="ORF">LGLO00237_LOCUS28197</name>
</gene>
<keyword evidence="3" id="KW-1133">Transmembrane helix</keyword>
<evidence type="ECO:0000256" key="2">
    <source>
        <dbReference type="SAM" id="MobiDB-lite"/>
    </source>
</evidence>
<dbReference type="SUPFAM" id="SSF58038">
    <property type="entry name" value="SNARE fusion complex"/>
    <property type="match status" value="1"/>
</dbReference>
<feature type="domain" description="T-SNARE coiled-coil homology" evidence="4">
    <location>
        <begin position="39"/>
        <end position="95"/>
    </location>
</feature>
<dbReference type="InterPro" id="IPR000727">
    <property type="entry name" value="T_SNARE_dom"/>
</dbReference>
<protein>
    <recommendedName>
        <fullName evidence="4">t-SNARE coiled-coil homology domain-containing protein</fullName>
    </recommendedName>
</protein>
<feature type="transmembrane region" description="Helical" evidence="3">
    <location>
        <begin position="105"/>
        <end position="125"/>
    </location>
</feature>
<dbReference type="GO" id="GO:0012505">
    <property type="term" value="C:endomembrane system"/>
    <property type="evidence" value="ECO:0007669"/>
    <property type="project" value="TreeGrafter"/>
</dbReference>
<dbReference type="GO" id="GO:0048278">
    <property type="term" value="P:vesicle docking"/>
    <property type="evidence" value="ECO:0007669"/>
    <property type="project" value="TreeGrafter"/>
</dbReference>
<dbReference type="Gene3D" id="1.20.5.110">
    <property type="match status" value="1"/>
</dbReference>
<organism evidence="5">
    <name type="scientific">Lotharella globosa</name>
    <dbReference type="NCBI Taxonomy" id="91324"/>
    <lineage>
        <taxon>Eukaryota</taxon>
        <taxon>Sar</taxon>
        <taxon>Rhizaria</taxon>
        <taxon>Cercozoa</taxon>
        <taxon>Chlorarachniophyceae</taxon>
        <taxon>Lotharella</taxon>
    </lineage>
</organism>
<name>A0A7S3Z9Q2_9EUKA</name>
<feature type="region of interest" description="Disordered" evidence="2">
    <location>
        <begin position="1"/>
        <end position="31"/>
    </location>
</feature>
<dbReference type="PROSITE" id="PS00914">
    <property type="entry name" value="SYNTAXIN"/>
    <property type="match status" value="1"/>
</dbReference>
<dbReference type="AlphaFoldDB" id="A0A7S3Z9Q2"/>
<comment type="similarity">
    <text evidence="1">Belongs to the syntaxin family.</text>
</comment>
<sequence>MAMRSRRDAWDDEEESHGLLGGRQMYDEGSNVGQDLIRRREQVKDISREITDVQEIFHDFASMVKEQGVHINDIESNILDTKEKTEEALKEVVMASDYTRRKRNALCYTLLFFLLITLGIGLFVYELSDNN</sequence>
<dbReference type="GO" id="GO:0031201">
    <property type="term" value="C:SNARE complex"/>
    <property type="evidence" value="ECO:0007669"/>
    <property type="project" value="TreeGrafter"/>
</dbReference>
<keyword evidence="3" id="KW-0472">Membrane</keyword>
<dbReference type="GO" id="GO:0000149">
    <property type="term" value="F:SNARE binding"/>
    <property type="evidence" value="ECO:0007669"/>
    <property type="project" value="TreeGrafter"/>
</dbReference>
<dbReference type="GO" id="GO:0006906">
    <property type="term" value="P:vesicle fusion"/>
    <property type="evidence" value="ECO:0007669"/>
    <property type="project" value="TreeGrafter"/>
</dbReference>
<evidence type="ECO:0000313" key="5">
    <source>
        <dbReference type="EMBL" id="CAE0676419.1"/>
    </source>
</evidence>
<evidence type="ECO:0000256" key="3">
    <source>
        <dbReference type="SAM" id="Phobius"/>
    </source>
</evidence>
<dbReference type="PANTHER" id="PTHR19957">
    <property type="entry name" value="SYNTAXIN"/>
    <property type="match status" value="1"/>
</dbReference>
<dbReference type="Pfam" id="PF05739">
    <property type="entry name" value="SNARE"/>
    <property type="match status" value="1"/>
</dbReference>
<dbReference type="InterPro" id="IPR006012">
    <property type="entry name" value="Syntaxin/epimorphin_CS"/>
</dbReference>
<evidence type="ECO:0000256" key="1">
    <source>
        <dbReference type="ARBA" id="ARBA00009063"/>
    </source>
</evidence>
<dbReference type="PROSITE" id="PS50192">
    <property type="entry name" value="T_SNARE"/>
    <property type="match status" value="1"/>
</dbReference>
<dbReference type="GO" id="GO:0006886">
    <property type="term" value="P:intracellular protein transport"/>
    <property type="evidence" value="ECO:0007669"/>
    <property type="project" value="InterPro"/>
</dbReference>
<dbReference type="EMBL" id="HBIV01039717">
    <property type="protein sequence ID" value="CAE0676419.1"/>
    <property type="molecule type" value="Transcribed_RNA"/>
</dbReference>
<dbReference type="CDD" id="cd15840">
    <property type="entry name" value="SNARE_Qa"/>
    <property type="match status" value="1"/>
</dbReference>
<reference evidence="5" key="1">
    <citation type="submission" date="2021-01" db="EMBL/GenBank/DDBJ databases">
        <authorList>
            <person name="Corre E."/>
            <person name="Pelletier E."/>
            <person name="Niang G."/>
            <person name="Scheremetjew M."/>
            <person name="Finn R."/>
            <person name="Kale V."/>
            <person name="Holt S."/>
            <person name="Cochrane G."/>
            <person name="Meng A."/>
            <person name="Brown T."/>
            <person name="Cohen L."/>
        </authorList>
    </citation>
    <scope>NUCLEOTIDE SEQUENCE</scope>
    <source>
        <strain evidence="5">CCCM811</strain>
    </source>
</reference>
<dbReference type="GO" id="GO:0005484">
    <property type="term" value="F:SNAP receptor activity"/>
    <property type="evidence" value="ECO:0007669"/>
    <property type="project" value="InterPro"/>
</dbReference>
<keyword evidence="3" id="KW-0812">Transmembrane</keyword>
<evidence type="ECO:0000259" key="4">
    <source>
        <dbReference type="PROSITE" id="PS50192"/>
    </source>
</evidence>
<accession>A0A7S3Z9Q2</accession>